<sequence length="41" mass="4800">MLFYIFKVMRTHSLYQLLKNYSLHSGSVEHLNKPSCLEISA</sequence>
<reference evidence="1 2" key="1">
    <citation type="submission" date="2017-06" db="EMBL/GenBank/DDBJ databases">
        <authorList>
            <consortium name="Pathogen Informatics"/>
        </authorList>
    </citation>
    <scope>NUCLEOTIDE SEQUENCE [LARGE SCALE GENOMIC DNA]</scope>
    <source>
        <strain evidence="1 2">NCTC12947</strain>
    </source>
</reference>
<accession>A0AAX2GX65</accession>
<proteinExistence type="predicted"/>
<dbReference type="AlphaFoldDB" id="A0AAX2GX65"/>
<dbReference type="Proteomes" id="UP000215539">
    <property type="component" value="Chromosome 1"/>
</dbReference>
<evidence type="ECO:0000313" key="2">
    <source>
        <dbReference type="Proteomes" id="UP000215539"/>
    </source>
</evidence>
<name>A0AAX2GX65_9FLAO</name>
<organism evidence="1 2">
    <name type="scientific">Capnocytophaga haemolytica</name>
    <dbReference type="NCBI Taxonomy" id="45243"/>
    <lineage>
        <taxon>Bacteria</taxon>
        <taxon>Pseudomonadati</taxon>
        <taxon>Bacteroidota</taxon>
        <taxon>Flavobacteriia</taxon>
        <taxon>Flavobacteriales</taxon>
        <taxon>Flavobacteriaceae</taxon>
        <taxon>Capnocytophaga</taxon>
    </lineage>
</organism>
<dbReference type="EMBL" id="LT906449">
    <property type="protein sequence ID" value="SNV08318.1"/>
    <property type="molecule type" value="Genomic_DNA"/>
</dbReference>
<gene>
    <name evidence="1" type="ORF">SAMEA44541418_01009</name>
</gene>
<evidence type="ECO:0000313" key="1">
    <source>
        <dbReference type="EMBL" id="SNV08318.1"/>
    </source>
</evidence>
<protein>
    <submittedName>
        <fullName evidence="1">Uncharacterized protein</fullName>
    </submittedName>
</protein>